<evidence type="ECO:0000256" key="14">
    <source>
        <dbReference type="SAM" id="MobiDB-lite"/>
    </source>
</evidence>
<evidence type="ECO:0000256" key="11">
    <source>
        <dbReference type="ARBA" id="ARBA00023204"/>
    </source>
</evidence>
<keyword evidence="10" id="KW-0233">DNA recombination</keyword>
<organism evidence="16 17">
    <name type="scientific">Cryptococcus amylolentus CBS 6039</name>
    <dbReference type="NCBI Taxonomy" id="1295533"/>
    <lineage>
        <taxon>Eukaryota</taxon>
        <taxon>Fungi</taxon>
        <taxon>Dikarya</taxon>
        <taxon>Basidiomycota</taxon>
        <taxon>Agaricomycotina</taxon>
        <taxon>Tremellomycetes</taxon>
        <taxon>Tremellales</taxon>
        <taxon>Cryptococcaceae</taxon>
        <taxon>Cryptococcus</taxon>
    </lineage>
</organism>
<evidence type="ECO:0000256" key="3">
    <source>
        <dbReference type="ARBA" id="ARBA00005313"/>
    </source>
</evidence>
<accession>A0A1E3HIG9</accession>
<keyword evidence="6" id="KW-0255">Endonuclease</keyword>
<keyword evidence="7" id="KW-0227">DNA damage</keyword>
<evidence type="ECO:0000259" key="15">
    <source>
        <dbReference type="SMART" id="SM00891"/>
    </source>
</evidence>
<dbReference type="Gene3D" id="1.10.150.670">
    <property type="entry name" value="Crossover junction endonuclease EME1, DNA-binding domain"/>
    <property type="match status" value="1"/>
</dbReference>
<comment type="subcellular location">
    <subcellularLocation>
        <location evidence="2">Nucleus</location>
    </subcellularLocation>
</comment>
<dbReference type="GO" id="GO:0046872">
    <property type="term" value="F:metal ion binding"/>
    <property type="evidence" value="ECO:0007669"/>
    <property type="project" value="UniProtKB-KW"/>
</dbReference>
<dbReference type="GO" id="GO:0031573">
    <property type="term" value="P:mitotic intra-S DNA damage checkpoint signaling"/>
    <property type="evidence" value="ECO:0007669"/>
    <property type="project" value="TreeGrafter"/>
</dbReference>
<dbReference type="CDD" id="cd20085">
    <property type="entry name" value="XPF_nuclease_Mms4"/>
    <property type="match status" value="1"/>
</dbReference>
<dbReference type="STRING" id="1295533.A0A1E3HIG9"/>
<dbReference type="SMART" id="SM00891">
    <property type="entry name" value="ERCC4"/>
    <property type="match status" value="1"/>
</dbReference>
<dbReference type="GO" id="GO:0000712">
    <property type="term" value="P:resolution of meiotic recombination intermediates"/>
    <property type="evidence" value="ECO:0007669"/>
    <property type="project" value="TreeGrafter"/>
</dbReference>
<comment type="cofactor">
    <cofactor evidence="1">
        <name>Mg(2+)</name>
        <dbReference type="ChEBI" id="CHEBI:18420"/>
    </cofactor>
</comment>
<evidence type="ECO:0000256" key="8">
    <source>
        <dbReference type="ARBA" id="ARBA00022801"/>
    </source>
</evidence>
<dbReference type="RefSeq" id="XP_018991670.1">
    <property type="nucleotide sequence ID" value="XM_019140519.1"/>
</dbReference>
<dbReference type="Proteomes" id="UP000094065">
    <property type="component" value="Unassembled WGS sequence"/>
</dbReference>
<sequence>MPSSIVVISDDESDEEVSVVAVRPSRSTSSSSFPSVQQTASSAKIGRKDTITILSDSEDGIETDNDDAEQDVFKLIADVAKLSPVKSRANILSSRAGNGVERTSSTSILDTVSGDGIGVSGRAKGKGRALEGTRSMIEGMSTIDRLDAMEDPYLSSPVAPRVATKRPPAADTAGARKKTKPSGQNSEGLSKEQLAAIKASAREAKAAQDAKDKEAKQLAKDTAKAAKEAEKSLEKKMKHVNKLRVSKNDTVREVALYLSADMAKPSSPIAGALPEITTKLKDNQSDLHFMSDSDSPIPGAIRFKRHLKSRWDVVVKRFIPLDQPRWVWEKTVLILITAEELVDKIADGDDALVQWASDVRLLLSLSQQDQVIIMIKGIEKYYSKSKSMANKDYMSAARAGLEGGAVGGAMTAGRRAVRPTKDRIEEELVKLQVAEGCFLVHVEKTEDLEDWVFNIAADVAIRPYKLISKSHLAFAPQDGQKKALESTAVLELMLQEVQGVTTSAAAGIAAEYPTFRDLMEAFEEAEEGPRGKSGAEAMLANCKVATLVSGKASNKTVNKAVSKRVQNVMRSTNGSNLV</sequence>
<dbReference type="FunFam" id="1.10.150.670:FF:000004">
    <property type="entry name" value="Crossover junction endonuclease EME1"/>
    <property type="match status" value="1"/>
</dbReference>
<comment type="similarity">
    <text evidence="3">Belongs to the EME1/MMS4 family.</text>
</comment>
<evidence type="ECO:0000256" key="5">
    <source>
        <dbReference type="ARBA" id="ARBA00022723"/>
    </source>
</evidence>
<evidence type="ECO:0000256" key="2">
    <source>
        <dbReference type="ARBA" id="ARBA00004123"/>
    </source>
</evidence>
<feature type="domain" description="ERCC4" evidence="15">
    <location>
        <begin position="257"/>
        <end position="523"/>
    </location>
</feature>
<keyword evidence="4" id="KW-0540">Nuclease</keyword>
<dbReference type="GO" id="GO:0006302">
    <property type="term" value="P:double-strand break repair"/>
    <property type="evidence" value="ECO:0007669"/>
    <property type="project" value="TreeGrafter"/>
</dbReference>
<keyword evidence="8" id="KW-0378">Hydrolase</keyword>
<feature type="region of interest" description="Disordered" evidence="14">
    <location>
        <begin position="155"/>
        <end position="234"/>
    </location>
</feature>
<evidence type="ECO:0000256" key="12">
    <source>
        <dbReference type="ARBA" id="ARBA00023242"/>
    </source>
</evidence>
<dbReference type="Pfam" id="PF02732">
    <property type="entry name" value="ERCC4"/>
    <property type="match status" value="1"/>
</dbReference>
<reference evidence="16 17" key="1">
    <citation type="submission" date="2016-06" db="EMBL/GenBank/DDBJ databases">
        <title>Evolution of pathogenesis and genome organization in the Tremellales.</title>
        <authorList>
            <person name="Cuomo C."/>
            <person name="Litvintseva A."/>
            <person name="Heitman J."/>
            <person name="Chen Y."/>
            <person name="Sun S."/>
            <person name="Springer D."/>
            <person name="Dromer F."/>
            <person name="Young S."/>
            <person name="Zeng Q."/>
            <person name="Chapman S."/>
            <person name="Gujja S."/>
            <person name="Saif S."/>
            <person name="Birren B."/>
        </authorList>
    </citation>
    <scope>NUCLEOTIDE SEQUENCE [LARGE SCALE GENOMIC DNA]</scope>
    <source>
        <strain evidence="16 17">CBS 6039</strain>
    </source>
</reference>
<dbReference type="EMBL" id="AWGJ01000009">
    <property type="protein sequence ID" value="ODN76139.1"/>
    <property type="molecule type" value="Genomic_DNA"/>
</dbReference>
<dbReference type="OrthoDB" id="343092at2759"/>
<dbReference type="GO" id="GO:0031297">
    <property type="term" value="P:replication fork processing"/>
    <property type="evidence" value="ECO:0007669"/>
    <property type="project" value="TreeGrafter"/>
</dbReference>
<dbReference type="PANTHER" id="PTHR21077:SF5">
    <property type="entry name" value="CROSSOVER JUNCTION ENDONUCLEASE MMS4"/>
    <property type="match status" value="1"/>
</dbReference>
<evidence type="ECO:0000256" key="9">
    <source>
        <dbReference type="ARBA" id="ARBA00022842"/>
    </source>
</evidence>
<evidence type="ECO:0000256" key="6">
    <source>
        <dbReference type="ARBA" id="ARBA00022759"/>
    </source>
</evidence>
<evidence type="ECO:0000256" key="4">
    <source>
        <dbReference type="ARBA" id="ARBA00022722"/>
    </source>
</evidence>
<comment type="caution">
    <text evidence="16">The sequence shown here is derived from an EMBL/GenBank/DDBJ whole genome shotgun (WGS) entry which is preliminary data.</text>
</comment>
<dbReference type="GO" id="GO:0048476">
    <property type="term" value="C:Holliday junction resolvase complex"/>
    <property type="evidence" value="ECO:0007669"/>
    <property type="project" value="InterPro"/>
</dbReference>
<feature type="compositionally biased region" description="Low complexity" evidence="14">
    <location>
        <begin position="23"/>
        <end position="42"/>
    </location>
</feature>
<keyword evidence="17" id="KW-1185">Reference proteome</keyword>
<keyword evidence="9" id="KW-0460">Magnesium</keyword>
<dbReference type="InterPro" id="IPR047521">
    <property type="entry name" value="XPF_nuclease_EME1_ascomycetes"/>
</dbReference>
<dbReference type="InterPro" id="IPR006166">
    <property type="entry name" value="ERCC4_domain"/>
</dbReference>
<dbReference type="GO" id="GO:0005634">
    <property type="term" value="C:nucleus"/>
    <property type="evidence" value="ECO:0007669"/>
    <property type="project" value="UniProtKB-SubCell"/>
</dbReference>
<keyword evidence="5" id="KW-0479">Metal-binding</keyword>
<dbReference type="GeneID" id="30157374"/>
<feature type="region of interest" description="Disordered" evidence="14">
    <location>
        <begin position="23"/>
        <end position="44"/>
    </location>
</feature>
<evidence type="ECO:0000256" key="1">
    <source>
        <dbReference type="ARBA" id="ARBA00001946"/>
    </source>
</evidence>
<dbReference type="PANTHER" id="PTHR21077">
    <property type="entry name" value="EME1 PROTEIN"/>
    <property type="match status" value="1"/>
</dbReference>
<keyword evidence="11" id="KW-0234">DNA repair</keyword>
<feature type="compositionally biased region" description="Basic and acidic residues" evidence="14">
    <location>
        <begin position="200"/>
        <end position="234"/>
    </location>
</feature>
<keyword evidence="13" id="KW-0469">Meiosis</keyword>
<evidence type="ECO:0000256" key="10">
    <source>
        <dbReference type="ARBA" id="ARBA00023172"/>
    </source>
</evidence>
<evidence type="ECO:0000256" key="7">
    <source>
        <dbReference type="ARBA" id="ARBA00022763"/>
    </source>
</evidence>
<dbReference type="InterPro" id="IPR033310">
    <property type="entry name" value="Mms4/EME1/EME2"/>
</dbReference>
<keyword evidence="12" id="KW-0539">Nucleus</keyword>
<evidence type="ECO:0000313" key="17">
    <source>
        <dbReference type="Proteomes" id="UP000094065"/>
    </source>
</evidence>
<proteinExistence type="inferred from homology"/>
<gene>
    <name evidence="16" type="ORF">L202_06065</name>
</gene>
<dbReference type="InterPro" id="IPR042530">
    <property type="entry name" value="EME1/EME2_C"/>
</dbReference>
<name>A0A1E3HIG9_9TREE</name>
<dbReference type="GO" id="GO:0003677">
    <property type="term" value="F:DNA binding"/>
    <property type="evidence" value="ECO:0007669"/>
    <property type="project" value="InterPro"/>
</dbReference>
<evidence type="ECO:0000313" key="16">
    <source>
        <dbReference type="EMBL" id="ODN76139.1"/>
    </source>
</evidence>
<dbReference type="AlphaFoldDB" id="A0A1E3HIG9"/>
<evidence type="ECO:0000256" key="13">
    <source>
        <dbReference type="ARBA" id="ARBA00023254"/>
    </source>
</evidence>
<dbReference type="Gene3D" id="3.40.50.10130">
    <property type="match status" value="1"/>
</dbReference>
<protein>
    <recommendedName>
        <fullName evidence="15">ERCC4 domain-containing protein</fullName>
    </recommendedName>
</protein>
<dbReference type="GO" id="GO:0008821">
    <property type="term" value="F:crossover junction DNA endonuclease activity"/>
    <property type="evidence" value="ECO:0007669"/>
    <property type="project" value="TreeGrafter"/>
</dbReference>